<dbReference type="RefSeq" id="WP_311843667.1">
    <property type="nucleotide sequence ID" value="NZ_JARQDC010000013.1"/>
</dbReference>
<proteinExistence type="predicted"/>
<reference evidence="1" key="1">
    <citation type="submission" date="2023-03" db="EMBL/GenBank/DDBJ databases">
        <authorList>
            <person name="Shen W."/>
            <person name="Cai J."/>
        </authorList>
    </citation>
    <scope>NUCLEOTIDE SEQUENCE</scope>
    <source>
        <strain evidence="1">Y37</strain>
    </source>
</reference>
<evidence type="ECO:0000313" key="1">
    <source>
        <dbReference type="EMBL" id="MDT2946805.1"/>
    </source>
</evidence>
<protein>
    <submittedName>
        <fullName evidence="1">Uncharacterized protein</fullName>
    </submittedName>
</protein>
<dbReference type="EMBL" id="JARQDL010000013">
    <property type="protein sequence ID" value="MDT2946805.1"/>
    <property type="molecule type" value="Genomic_DNA"/>
</dbReference>
<accession>A0AAW8UDG2</accession>
<gene>
    <name evidence="1" type="ORF">P7I04_12320</name>
</gene>
<comment type="caution">
    <text evidence="1">The sequence shown here is derived from an EMBL/GenBank/DDBJ whole genome shotgun (WGS) entry which is preliminary data.</text>
</comment>
<sequence>MVKITLLKIEDDLLKIENLNELLFQDFNLDTVDYNPDTSLDADQIFALYNFSKTNYCLDILKQVSVNSLDYNLYDNTQHFNPNYLINVDTDTSIFFFQKISNALLKPKRILHLSDSRTKYEKIDSGKSLSIKEFPDAVYKKSEDILYFKTLNGLQKIFPSIDELYRDATDEEVSEFLKLDMIKCHENFSVSKVKTMNRKRIAQLHDKFKKYSKDDKQTLKIYLQKFSPELSFEDDKFKISNDQDLKSFIYGVDQRYYETEIGSEKRIANSIIVIK</sequence>
<evidence type="ECO:0000313" key="2">
    <source>
        <dbReference type="Proteomes" id="UP001250218"/>
    </source>
</evidence>
<organism evidence="1 2">
    <name type="scientific">Lactococcus lactis</name>
    <dbReference type="NCBI Taxonomy" id="1358"/>
    <lineage>
        <taxon>Bacteria</taxon>
        <taxon>Bacillati</taxon>
        <taxon>Bacillota</taxon>
        <taxon>Bacilli</taxon>
        <taxon>Lactobacillales</taxon>
        <taxon>Streptococcaceae</taxon>
        <taxon>Lactococcus</taxon>
    </lineage>
</organism>
<name>A0AAW8UDG2_9LACT</name>
<dbReference type="AlphaFoldDB" id="A0AAW8UDG2"/>
<dbReference type="Proteomes" id="UP001250218">
    <property type="component" value="Unassembled WGS sequence"/>
</dbReference>